<dbReference type="AlphaFoldDB" id="A0A3E0VUU4"/>
<evidence type="ECO:0000313" key="1">
    <source>
        <dbReference type="EMBL" id="RFA13812.1"/>
    </source>
</evidence>
<comment type="caution">
    <text evidence="1">The sequence shown here is derived from an EMBL/GenBank/DDBJ whole genome shotgun (WGS) entry which is preliminary data.</text>
</comment>
<gene>
    <name evidence="1" type="ORF">B7R21_07640</name>
</gene>
<sequence>MNRAGLAVGSFAGLDFEQYVRVVNPAIAGAHTADERRRSWRSLVEPAQTFDGSTAQWAEVRASMSDATAVGEPAMGQVELTTARALVEVLSRHTSTPAECLFAWWIGYADVRMPAEAPRVSLPPAREMFVMEGGVSEGAHEHAVWGIARTPMRWVPRDRAWSVGNDIYGRSVFIGGTGAAMTELLEHPDLEVYVVDAETTVMAEDW</sequence>
<dbReference type="Proteomes" id="UP000256709">
    <property type="component" value="Unassembled WGS sequence"/>
</dbReference>
<accession>A0A3E0VUU4</accession>
<proteinExistence type="predicted"/>
<name>A0A3E0VUU4_9MICO</name>
<dbReference type="EMBL" id="NBXA01000016">
    <property type="protein sequence ID" value="RFA13812.1"/>
    <property type="molecule type" value="Genomic_DNA"/>
</dbReference>
<evidence type="ECO:0000313" key="2">
    <source>
        <dbReference type="Proteomes" id="UP000256709"/>
    </source>
</evidence>
<organism evidence="1 2">
    <name type="scientific">Subtercola boreus</name>
    <dbReference type="NCBI Taxonomy" id="120213"/>
    <lineage>
        <taxon>Bacteria</taxon>
        <taxon>Bacillati</taxon>
        <taxon>Actinomycetota</taxon>
        <taxon>Actinomycetes</taxon>
        <taxon>Micrococcales</taxon>
        <taxon>Microbacteriaceae</taxon>
        <taxon>Subtercola</taxon>
    </lineage>
</organism>
<protein>
    <submittedName>
        <fullName evidence="1">Uncharacterized protein</fullName>
    </submittedName>
</protein>
<reference evidence="1 2" key="1">
    <citation type="submission" date="2017-04" db="EMBL/GenBank/DDBJ databases">
        <title>Comparative genome analysis of Subtercola boreus.</title>
        <authorList>
            <person name="Cho Y.-J."/>
            <person name="Cho A."/>
            <person name="Kim O.-S."/>
            <person name="Lee J.-I."/>
        </authorList>
    </citation>
    <scope>NUCLEOTIDE SEQUENCE [LARGE SCALE GENOMIC DNA]</scope>
    <source>
        <strain evidence="1 2">P27444</strain>
    </source>
</reference>